<dbReference type="CDD" id="cd11528">
    <property type="entry name" value="NTP-PPase_MazG_Nterm"/>
    <property type="match status" value="1"/>
</dbReference>
<evidence type="ECO:0000313" key="7">
    <source>
        <dbReference type="Proteomes" id="UP000183920"/>
    </source>
</evidence>
<dbReference type="InterPro" id="IPR048011">
    <property type="entry name" value="NTP-PPase_MazG-like_C"/>
</dbReference>
<dbReference type="SUPFAM" id="SSF101386">
    <property type="entry name" value="all-alpha NTP pyrophosphatases"/>
    <property type="match status" value="2"/>
</dbReference>
<dbReference type="InterPro" id="IPR011551">
    <property type="entry name" value="NTP_PyrPHydrolase_MazG"/>
</dbReference>
<dbReference type="Gene3D" id="1.10.287.1080">
    <property type="entry name" value="MazG-like"/>
    <property type="match status" value="2"/>
</dbReference>
<dbReference type="GO" id="GO:0006203">
    <property type="term" value="P:dGTP catabolic process"/>
    <property type="evidence" value="ECO:0007669"/>
    <property type="project" value="TreeGrafter"/>
</dbReference>
<dbReference type="FunFam" id="1.10.287.1080:FF:000001">
    <property type="entry name" value="Nucleoside triphosphate pyrophosphohydrolase"/>
    <property type="match status" value="1"/>
</dbReference>
<dbReference type="InterPro" id="IPR004518">
    <property type="entry name" value="MazG-like_dom"/>
</dbReference>
<dbReference type="GO" id="GO:0046061">
    <property type="term" value="P:dATP catabolic process"/>
    <property type="evidence" value="ECO:0007669"/>
    <property type="project" value="TreeGrafter"/>
</dbReference>
<dbReference type="GO" id="GO:0046052">
    <property type="term" value="P:UTP catabolic process"/>
    <property type="evidence" value="ECO:0007669"/>
    <property type="project" value="TreeGrafter"/>
</dbReference>
<dbReference type="GO" id="GO:0046081">
    <property type="term" value="P:dUTP catabolic process"/>
    <property type="evidence" value="ECO:0007669"/>
    <property type="project" value="TreeGrafter"/>
</dbReference>
<dbReference type="GO" id="GO:0047693">
    <property type="term" value="F:ATP diphosphatase activity"/>
    <property type="evidence" value="ECO:0007669"/>
    <property type="project" value="UniProtKB-EC"/>
</dbReference>
<dbReference type="EMBL" id="CVRY01000003">
    <property type="protein sequence ID" value="CRL61556.1"/>
    <property type="molecule type" value="Genomic_DNA"/>
</dbReference>
<proteinExistence type="inferred from homology"/>
<evidence type="ECO:0000256" key="2">
    <source>
        <dbReference type="ARBA" id="ARBA00061115"/>
    </source>
</evidence>
<comment type="catalytic activity">
    <reaction evidence="1">
        <text>ATP + H2O = AMP + diphosphate + H(+)</text>
        <dbReference type="Rhea" id="RHEA:14245"/>
        <dbReference type="ChEBI" id="CHEBI:15377"/>
        <dbReference type="ChEBI" id="CHEBI:15378"/>
        <dbReference type="ChEBI" id="CHEBI:30616"/>
        <dbReference type="ChEBI" id="CHEBI:33019"/>
        <dbReference type="ChEBI" id="CHEBI:456215"/>
        <dbReference type="EC" id="3.6.1.8"/>
    </reaction>
</comment>
<evidence type="ECO:0000256" key="4">
    <source>
        <dbReference type="ARBA" id="ARBA00074799"/>
    </source>
</evidence>
<comment type="similarity">
    <text evidence="2">Belongs to the nucleoside triphosphate pyrophosphohydrolase family.</text>
</comment>
<reference evidence="7" key="1">
    <citation type="submission" date="2015-06" db="EMBL/GenBank/DDBJ databases">
        <authorList>
            <person name="Urmite Genomes"/>
        </authorList>
    </citation>
    <scope>NUCLEOTIDE SEQUENCE [LARGE SCALE GENOMIC DNA]</scope>
    <source>
        <strain evidence="7">CSUR P1867</strain>
    </source>
</reference>
<organism evidence="6 7">
    <name type="scientific">Proteus penneri</name>
    <dbReference type="NCBI Taxonomy" id="102862"/>
    <lineage>
        <taxon>Bacteria</taxon>
        <taxon>Pseudomonadati</taxon>
        <taxon>Pseudomonadota</taxon>
        <taxon>Gammaproteobacteria</taxon>
        <taxon>Enterobacterales</taxon>
        <taxon>Morganellaceae</taxon>
        <taxon>Proteus</taxon>
    </lineage>
</organism>
<dbReference type="GO" id="GO:0046076">
    <property type="term" value="P:dTTP catabolic process"/>
    <property type="evidence" value="ECO:0007669"/>
    <property type="project" value="TreeGrafter"/>
</dbReference>
<dbReference type="AlphaFoldDB" id="A0A0G4Q7H5"/>
<sequence>MSENREIFRLLEIMVQLRDPETGCEWDKVQTFDTIAPYTLEETYEVLDAITRKDFADLKEELGDLLYQVVFYSRMAQEQKLFDFNDVCEAISNKLERRHPHIFASESENNLSTEKHRWEKLKAQEREAKAQFSLLDDIPATLPALMKAEKIQKRCASVGFDWNELEPVLGKVYEEIDEVIAEVKKEPQDASRIEDELGDLLFSVVNLSRHLKQKPEQALNRACRKFEQRFRFVEKTLSEKGTGIENASLEEMEICWQKAKRQPVE</sequence>
<dbReference type="PANTHER" id="PTHR30522">
    <property type="entry name" value="NUCLEOSIDE TRIPHOSPHATE PYROPHOSPHOHYDROLASE"/>
    <property type="match status" value="1"/>
</dbReference>
<dbReference type="Proteomes" id="UP000183920">
    <property type="component" value="Unassembled WGS sequence"/>
</dbReference>
<evidence type="ECO:0000259" key="5">
    <source>
        <dbReference type="Pfam" id="PF03819"/>
    </source>
</evidence>
<evidence type="ECO:0000256" key="1">
    <source>
        <dbReference type="ARBA" id="ARBA00052141"/>
    </source>
</evidence>
<feature type="domain" description="NTP pyrophosphohydrolase MazG-like" evidence="5">
    <location>
        <begin position="171"/>
        <end position="229"/>
    </location>
</feature>
<accession>A0A0G4Q7H5</accession>
<evidence type="ECO:0000256" key="3">
    <source>
        <dbReference type="ARBA" id="ARBA00066372"/>
    </source>
</evidence>
<dbReference type="Pfam" id="PF03819">
    <property type="entry name" value="MazG"/>
    <property type="match status" value="2"/>
</dbReference>
<keyword evidence="6" id="KW-0378">Hydrolase</keyword>
<evidence type="ECO:0000313" key="6">
    <source>
        <dbReference type="EMBL" id="CRL61556.1"/>
    </source>
</evidence>
<dbReference type="RefSeq" id="WP_072063588.1">
    <property type="nucleotide sequence ID" value="NZ_CVRY01000003.1"/>
</dbReference>
<dbReference type="InterPro" id="IPR048015">
    <property type="entry name" value="NTP-PPase_MazG-like_N"/>
</dbReference>
<name>A0A0G4Q7H5_9GAMM</name>
<gene>
    <name evidence="6" type="primary">mazG</name>
    <name evidence="6" type="ORF">BN1804_01529</name>
</gene>
<feature type="domain" description="NTP pyrophosphohydrolase MazG-like" evidence="5">
    <location>
        <begin position="30"/>
        <end position="103"/>
    </location>
</feature>
<dbReference type="GO" id="GO:0046047">
    <property type="term" value="P:TTP catabolic process"/>
    <property type="evidence" value="ECO:0007669"/>
    <property type="project" value="TreeGrafter"/>
</dbReference>
<protein>
    <recommendedName>
        <fullName evidence="4">Nucleoside triphosphate pyrophosphohydrolase</fullName>
        <ecNumber evidence="3">3.6.1.8</ecNumber>
    </recommendedName>
</protein>
<dbReference type="FunFam" id="1.10.287.1080:FF:000003">
    <property type="entry name" value="Nucleoside triphosphate pyrophosphohydrolase"/>
    <property type="match status" value="1"/>
</dbReference>
<dbReference type="EC" id="3.6.1.8" evidence="3"/>
<dbReference type="NCBIfam" id="NF007113">
    <property type="entry name" value="PRK09562.1"/>
    <property type="match status" value="1"/>
</dbReference>
<dbReference type="GO" id="GO:0006950">
    <property type="term" value="P:response to stress"/>
    <property type="evidence" value="ECO:0007669"/>
    <property type="project" value="UniProtKB-ARBA"/>
</dbReference>
<dbReference type="CDD" id="cd11529">
    <property type="entry name" value="NTP-PPase_MazG_Cterm"/>
    <property type="match status" value="1"/>
</dbReference>
<dbReference type="NCBIfam" id="TIGR00444">
    <property type="entry name" value="mazG"/>
    <property type="match status" value="1"/>
</dbReference>
<dbReference type="PANTHER" id="PTHR30522:SF0">
    <property type="entry name" value="NUCLEOSIDE TRIPHOSPHATE PYROPHOSPHOHYDROLASE"/>
    <property type="match status" value="1"/>
</dbReference>